<dbReference type="GO" id="GO:0005524">
    <property type="term" value="F:ATP binding"/>
    <property type="evidence" value="ECO:0007669"/>
    <property type="project" value="InterPro"/>
</dbReference>
<feature type="compositionally biased region" description="Basic and acidic residues" evidence="1">
    <location>
        <begin position="958"/>
        <end position="985"/>
    </location>
</feature>
<organism evidence="3 4">
    <name type="scientific">Chaetomium globosum (strain ATCC 6205 / CBS 148.51 / DSM 1962 / NBRC 6347 / NRRL 1970)</name>
    <name type="common">Soil fungus</name>
    <dbReference type="NCBI Taxonomy" id="306901"/>
    <lineage>
        <taxon>Eukaryota</taxon>
        <taxon>Fungi</taxon>
        <taxon>Dikarya</taxon>
        <taxon>Ascomycota</taxon>
        <taxon>Pezizomycotina</taxon>
        <taxon>Sordariomycetes</taxon>
        <taxon>Sordariomycetidae</taxon>
        <taxon>Sordariales</taxon>
        <taxon>Chaetomiaceae</taxon>
        <taxon>Chaetomium</taxon>
    </lineage>
</organism>
<dbReference type="InterPro" id="IPR003593">
    <property type="entry name" value="AAA+_ATPase"/>
</dbReference>
<protein>
    <recommendedName>
        <fullName evidence="2">AAA+ ATPase domain-containing protein</fullName>
    </recommendedName>
</protein>
<feature type="compositionally biased region" description="Low complexity" evidence="1">
    <location>
        <begin position="903"/>
        <end position="918"/>
    </location>
</feature>
<dbReference type="VEuPathDB" id="FungiDB:CHGG_08883"/>
<evidence type="ECO:0000259" key="2">
    <source>
        <dbReference type="SMART" id="SM00382"/>
    </source>
</evidence>
<dbReference type="OMA" id="HENARWN"/>
<dbReference type="SUPFAM" id="SSF52540">
    <property type="entry name" value="P-loop containing nucleoside triphosphate hydrolases"/>
    <property type="match status" value="1"/>
</dbReference>
<dbReference type="Pfam" id="PF00004">
    <property type="entry name" value="AAA"/>
    <property type="match status" value="1"/>
</dbReference>
<dbReference type="Proteomes" id="UP000001056">
    <property type="component" value="Unassembled WGS sequence"/>
</dbReference>
<name>Q2GT21_CHAGB</name>
<dbReference type="InterPro" id="IPR056599">
    <property type="entry name" value="AAA_lid_fung"/>
</dbReference>
<dbReference type="eggNOG" id="KOG0742">
    <property type="taxonomic scope" value="Eukaryota"/>
</dbReference>
<sequence length="992" mass="112804">MAYKEEVTPKPDSAVLVKPLVVSHSDPDSEPPQPGHPKGLKPAALKVKQEGHDSLYLHTEPKVVKCTWEQFKNRFHNADKASFEIATVELLMTSETLDEDIEVERLRRMDAERREKYLTGYRRPTQPRHAATWTSGLPFERIRINSTNVNRYLARASGNSPWPAEPHTFLIPFAFLIHHHDMMRTELKRLGDRFVPAHAGERGEEATFQRREIRPLTKEETLAEAMETGEAYLQMQCYVKFVDDTLIPHYNQFDKANYSEPKKIRFDDLWCLFRYGELLCRPNNSVAVRRHDRVAPFGPYFNGGDDLRTVSHGPSGGASASVDTHSVIRAKRIDIPRYKWDMNAGDDPDDDYRMRSSREPVGVEGFYIDYDGTKFAPVSTYIEIEFFRGEMEIHKLPVFPIRFLQNEESLLGQLCRRGQQFRKLVTEAGSGRAFEYDGWSRTTTPLGKPISMTLQTESSSWLKDTMRETIRDILGVGPVAQIQPEYISSTIIMDFQEAYHSIPAWRPNFDMSKSRVDIMPDMVYDSFPIMCWADESREKEAAAKVRELVVADDRVASVLWNNLLQTDRFSSSEPGDNTRAEDQVFADRDFVLLPGRVMAYALRDRKFFNADVSSVRETHWPSGDKSPFNSLMINPEHKTMILSIVQEHFEKKMLVGQLQQLAVSNRGKTGDNGDLELTLPDQDFIKGKGKGLVILLHGAPGVGKTATAEAVALLYKRPLFLITCGDLGTTPESVEGGLKQIFRLANLWDWTNSILLLDEADIFLSQREKGDESVTRNAMVSIFLRTLEYYPGILFLTTNRPGVLDEAVKSRVHVNLNYPAFTLDQTLELFKINIERLEDIEKVRFKAQQASPNPGPARQPMEIRKNEILKFATKHYNGDKALRWNGRQIRNAFQIAASLARFQHQQPQPQPQPHQDQPPAAPYLGKAHFKQVAQATASFDKMRRDLLGVSDGELAFHRIERAPDGPDLLHTDEAGRDGRRDERRGGGCSGPG</sequence>
<dbReference type="GeneID" id="4395835"/>
<keyword evidence="4" id="KW-1185">Reference proteome</keyword>
<dbReference type="PANTHER" id="PTHR46411:SF3">
    <property type="entry name" value="AAA+ ATPASE DOMAIN-CONTAINING PROTEIN"/>
    <property type="match status" value="1"/>
</dbReference>
<dbReference type="AlphaFoldDB" id="Q2GT21"/>
<dbReference type="InterPro" id="IPR027417">
    <property type="entry name" value="P-loop_NTPase"/>
</dbReference>
<dbReference type="InParanoid" id="Q2GT21"/>
<gene>
    <name evidence="3" type="ORF">CHGG_08883</name>
</gene>
<dbReference type="Pfam" id="PF22942">
    <property type="entry name" value="DUF7025"/>
    <property type="match status" value="1"/>
</dbReference>
<dbReference type="InterPro" id="IPR054289">
    <property type="entry name" value="DUF7025"/>
</dbReference>
<dbReference type="InterPro" id="IPR003959">
    <property type="entry name" value="ATPase_AAA_core"/>
</dbReference>
<dbReference type="CDD" id="cd19481">
    <property type="entry name" value="RecA-like_protease"/>
    <property type="match status" value="1"/>
</dbReference>
<dbReference type="SMART" id="SM00382">
    <property type="entry name" value="AAA"/>
    <property type="match status" value="1"/>
</dbReference>
<dbReference type="Pfam" id="PF23232">
    <property type="entry name" value="AAA_lid_13"/>
    <property type="match status" value="1"/>
</dbReference>
<evidence type="ECO:0000256" key="1">
    <source>
        <dbReference type="SAM" id="MobiDB-lite"/>
    </source>
</evidence>
<dbReference type="RefSeq" id="XP_001226810.1">
    <property type="nucleotide sequence ID" value="XM_001226809.1"/>
</dbReference>
<feature type="region of interest" description="Disordered" evidence="1">
    <location>
        <begin position="902"/>
        <end position="922"/>
    </location>
</feature>
<dbReference type="HOGENOM" id="CLU_004471_2_3_1"/>
<proteinExistence type="predicted"/>
<dbReference type="PANTHER" id="PTHR46411">
    <property type="entry name" value="FAMILY ATPASE, PUTATIVE-RELATED"/>
    <property type="match status" value="1"/>
</dbReference>
<evidence type="ECO:0000313" key="4">
    <source>
        <dbReference type="Proteomes" id="UP000001056"/>
    </source>
</evidence>
<dbReference type="EMBL" id="CH408034">
    <property type="protein sequence ID" value="EAQ84869.1"/>
    <property type="molecule type" value="Genomic_DNA"/>
</dbReference>
<evidence type="ECO:0000313" key="3">
    <source>
        <dbReference type="EMBL" id="EAQ84869.1"/>
    </source>
</evidence>
<dbReference type="OrthoDB" id="10042665at2759"/>
<feature type="domain" description="AAA+ ATPase" evidence="2">
    <location>
        <begin position="690"/>
        <end position="819"/>
    </location>
</feature>
<reference evidence="4" key="1">
    <citation type="journal article" date="2015" name="Genome Announc.">
        <title>Draft genome sequence of the cellulolytic fungus Chaetomium globosum.</title>
        <authorList>
            <person name="Cuomo C.A."/>
            <person name="Untereiner W.A."/>
            <person name="Ma L.-J."/>
            <person name="Grabherr M."/>
            <person name="Birren B.W."/>
        </authorList>
    </citation>
    <scope>NUCLEOTIDE SEQUENCE [LARGE SCALE GENOMIC DNA]</scope>
    <source>
        <strain evidence="4">ATCC 6205 / CBS 148.51 / DSM 1962 / NBRC 6347 / NRRL 1970</strain>
    </source>
</reference>
<accession>Q2GT21</accession>
<dbReference type="Gene3D" id="3.40.50.300">
    <property type="entry name" value="P-loop containing nucleotide triphosphate hydrolases"/>
    <property type="match status" value="1"/>
</dbReference>
<dbReference type="GO" id="GO:0016887">
    <property type="term" value="F:ATP hydrolysis activity"/>
    <property type="evidence" value="ECO:0007669"/>
    <property type="project" value="InterPro"/>
</dbReference>
<feature type="region of interest" description="Disordered" evidence="1">
    <location>
        <begin position="958"/>
        <end position="992"/>
    </location>
</feature>